<evidence type="ECO:0000256" key="5">
    <source>
        <dbReference type="ARBA" id="ARBA00023136"/>
    </source>
</evidence>
<keyword evidence="9" id="KW-1185">Reference proteome</keyword>
<feature type="transmembrane region" description="Helical" evidence="6">
    <location>
        <begin position="115"/>
        <end position="132"/>
    </location>
</feature>
<dbReference type="InterPro" id="IPR018076">
    <property type="entry name" value="T2SS_GspF_dom"/>
</dbReference>
<evidence type="ECO:0000256" key="6">
    <source>
        <dbReference type="SAM" id="Phobius"/>
    </source>
</evidence>
<dbReference type="PANTHER" id="PTHR35007">
    <property type="entry name" value="INTEGRAL MEMBRANE PROTEIN-RELATED"/>
    <property type="match status" value="1"/>
</dbReference>
<keyword evidence="3 6" id="KW-0812">Transmembrane</keyword>
<dbReference type="Gene3D" id="1.20.81.30">
    <property type="entry name" value="Type II secretion system (T2SS), domain F"/>
    <property type="match status" value="1"/>
</dbReference>
<keyword evidence="2" id="KW-1003">Cell membrane</keyword>
<feature type="domain" description="Type II secretion system protein GspF" evidence="7">
    <location>
        <begin position="155"/>
        <end position="284"/>
    </location>
</feature>
<gene>
    <name evidence="8" type="ORF">AZI86_08845</name>
</gene>
<reference evidence="8 9" key="1">
    <citation type="submission" date="2016-03" db="EMBL/GenBank/DDBJ databases">
        <authorList>
            <person name="Ploux O."/>
        </authorList>
    </citation>
    <scope>NUCLEOTIDE SEQUENCE [LARGE SCALE GENOMIC DNA]</scope>
    <source>
        <strain evidence="8 9">R0</strain>
    </source>
</reference>
<sequence length="296" mass="32770">MLILGLLLAGVAVFLFVNSIFASNSDKQQLSWANNTEPAKSKNAIINFSRPLVHQFTLQHALRIRSESYRKRVRKYILTSGLSAELNEDEFIGLQLLWGIMFPIFMLVMNFSLQLGFSPYIMIGVGFIGFYLPQIHARGAKKKRELSVRADLPFFIDLLALSVEAGLDFFSAIQKIVDKSRNTDSVLADELGTVLKDIKVGASKSQALKDMGERLDMNEITSFVAVLVDAEATGASIAQVLKDQSVQMRLERFVRAEKAGARASQTILIPLMLFILPAVFIVVFGPVAVGFMYGGK</sequence>
<dbReference type="AlphaFoldDB" id="A0A150WSX4"/>
<evidence type="ECO:0000313" key="9">
    <source>
        <dbReference type="Proteomes" id="UP000075320"/>
    </source>
</evidence>
<dbReference type="OrthoDB" id="5290411at2"/>
<organism evidence="8 9">
    <name type="scientific">Bdellovibrio bacteriovorus</name>
    <dbReference type="NCBI Taxonomy" id="959"/>
    <lineage>
        <taxon>Bacteria</taxon>
        <taxon>Pseudomonadati</taxon>
        <taxon>Bdellovibrionota</taxon>
        <taxon>Bdellovibrionia</taxon>
        <taxon>Bdellovibrionales</taxon>
        <taxon>Pseudobdellovibrionaceae</taxon>
        <taxon>Bdellovibrio</taxon>
    </lineage>
</organism>
<accession>A0A150WSX4</accession>
<dbReference type="InterPro" id="IPR042094">
    <property type="entry name" value="T2SS_GspF_sf"/>
</dbReference>
<evidence type="ECO:0000256" key="1">
    <source>
        <dbReference type="ARBA" id="ARBA00004651"/>
    </source>
</evidence>
<evidence type="ECO:0000313" key="8">
    <source>
        <dbReference type="EMBL" id="KYG67532.1"/>
    </source>
</evidence>
<comment type="caution">
    <text evidence="8">The sequence shown here is derived from an EMBL/GenBank/DDBJ whole genome shotgun (WGS) entry which is preliminary data.</text>
</comment>
<evidence type="ECO:0000256" key="2">
    <source>
        <dbReference type="ARBA" id="ARBA00022475"/>
    </source>
</evidence>
<comment type="subcellular location">
    <subcellularLocation>
        <location evidence="1">Cell membrane</location>
        <topology evidence="1">Multi-pass membrane protein</topology>
    </subcellularLocation>
</comment>
<dbReference type="GO" id="GO:0005886">
    <property type="term" value="C:plasma membrane"/>
    <property type="evidence" value="ECO:0007669"/>
    <property type="project" value="UniProtKB-SubCell"/>
</dbReference>
<dbReference type="PANTHER" id="PTHR35007:SF2">
    <property type="entry name" value="PILUS ASSEMBLE PROTEIN"/>
    <property type="match status" value="1"/>
</dbReference>
<keyword evidence="4 6" id="KW-1133">Transmembrane helix</keyword>
<dbReference type="EMBL" id="LUKE01000001">
    <property type="protein sequence ID" value="KYG67532.1"/>
    <property type="molecule type" value="Genomic_DNA"/>
</dbReference>
<proteinExistence type="predicted"/>
<evidence type="ECO:0000259" key="7">
    <source>
        <dbReference type="Pfam" id="PF00482"/>
    </source>
</evidence>
<dbReference type="Proteomes" id="UP000075320">
    <property type="component" value="Unassembled WGS sequence"/>
</dbReference>
<keyword evidence="5 6" id="KW-0472">Membrane</keyword>
<feature type="transmembrane region" description="Helical" evidence="6">
    <location>
        <begin position="267"/>
        <end position="293"/>
    </location>
</feature>
<evidence type="ECO:0000256" key="4">
    <source>
        <dbReference type="ARBA" id="ARBA00022989"/>
    </source>
</evidence>
<protein>
    <submittedName>
        <fullName evidence="8">Pilus assembly protein TadC</fullName>
    </submittedName>
</protein>
<evidence type="ECO:0000256" key="3">
    <source>
        <dbReference type="ARBA" id="ARBA00022692"/>
    </source>
</evidence>
<dbReference type="Pfam" id="PF00482">
    <property type="entry name" value="T2SSF"/>
    <property type="match status" value="1"/>
</dbReference>
<name>A0A150WSX4_BDEBC</name>